<dbReference type="InterPro" id="IPR020846">
    <property type="entry name" value="MFS_dom"/>
</dbReference>
<feature type="transmembrane region" description="Helical" evidence="7">
    <location>
        <begin position="380"/>
        <end position="402"/>
    </location>
</feature>
<evidence type="ECO:0000256" key="4">
    <source>
        <dbReference type="ARBA" id="ARBA00022692"/>
    </source>
</evidence>
<proteinExistence type="predicted"/>
<evidence type="ECO:0000256" key="3">
    <source>
        <dbReference type="ARBA" id="ARBA00022475"/>
    </source>
</evidence>
<evidence type="ECO:0000256" key="6">
    <source>
        <dbReference type="ARBA" id="ARBA00023136"/>
    </source>
</evidence>
<protein>
    <submittedName>
        <fullName evidence="9">MFS transporter</fullName>
    </submittedName>
</protein>
<feature type="transmembrane region" description="Helical" evidence="7">
    <location>
        <begin position="122"/>
        <end position="143"/>
    </location>
</feature>
<comment type="subcellular location">
    <subcellularLocation>
        <location evidence="1">Cell membrane</location>
        <topology evidence="1">Multi-pass membrane protein</topology>
    </subcellularLocation>
</comment>
<evidence type="ECO:0000256" key="7">
    <source>
        <dbReference type="SAM" id="Phobius"/>
    </source>
</evidence>
<dbReference type="InterPro" id="IPR011701">
    <property type="entry name" value="MFS"/>
</dbReference>
<reference evidence="10" key="1">
    <citation type="journal article" date="2019" name="Int. J. Syst. Evol. Microbiol.">
        <title>The Global Catalogue of Microorganisms (GCM) 10K type strain sequencing project: providing services to taxonomists for standard genome sequencing and annotation.</title>
        <authorList>
            <consortium name="The Broad Institute Genomics Platform"/>
            <consortium name="The Broad Institute Genome Sequencing Center for Infectious Disease"/>
            <person name="Wu L."/>
            <person name="Ma J."/>
        </authorList>
    </citation>
    <scope>NUCLEOTIDE SEQUENCE [LARGE SCALE GENOMIC DNA]</scope>
    <source>
        <strain evidence="10">CGMCC 4.6946</strain>
    </source>
</reference>
<gene>
    <name evidence="9" type="ORF">ACFPCS_00785</name>
</gene>
<keyword evidence="6 7" id="KW-0472">Membrane</keyword>
<feature type="transmembrane region" description="Helical" evidence="7">
    <location>
        <begin position="183"/>
        <end position="202"/>
    </location>
</feature>
<organism evidence="9 10">
    <name type="scientific">Kocuria oceani</name>
    <dbReference type="NCBI Taxonomy" id="988827"/>
    <lineage>
        <taxon>Bacteria</taxon>
        <taxon>Bacillati</taxon>
        <taxon>Actinomycetota</taxon>
        <taxon>Actinomycetes</taxon>
        <taxon>Micrococcales</taxon>
        <taxon>Micrococcaceae</taxon>
        <taxon>Kocuria</taxon>
    </lineage>
</organism>
<evidence type="ECO:0000256" key="5">
    <source>
        <dbReference type="ARBA" id="ARBA00022989"/>
    </source>
</evidence>
<keyword evidence="5 7" id="KW-1133">Transmembrane helix</keyword>
<feature type="transmembrane region" description="Helical" evidence="7">
    <location>
        <begin position="313"/>
        <end position="332"/>
    </location>
</feature>
<evidence type="ECO:0000256" key="1">
    <source>
        <dbReference type="ARBA" id="ARBA00004651"/>
    </source>
</evidence>
<dbReference type="PROSITE" id="PS50850">
    <property type="entry name" value="MFS"/>
    <property type="match status" value="1"/>
</dbReference>
<dbReference type="PANTHER" id="PTHR42718:SF46">
    <property type="entry name" value="BLR6921 PROTEIN"/>
    <property type="match status" value="1"/>
</dbReference>
<dbReference type="Gene3D" id="1.20.1250.20">
    <property type="entry name" value="MFS general substrate transporter like domains"/>
    <property type="match status" value="2"/>
</dbReference>
<evidence type="ECO:0000313" key="10">
    <source>
        <dbReference type="Proteomes" id="UP001595797"/>
    </source>
</evidence>
<keyword evidence="4 7" id="KW-0812">Transmembrane</keyword>
<dbReference type="EMBL" id="JBHSIW010000002">
    <property type="protein sequence ID" value="MFC4902098.1"/>
    <property type="molecule type" value="Genomic_DNA"/>
</dbReference>
<dbReference type="SUPFAM" id="SSF103473">
    <property type="entry name" value="MFS general substrate transporter"/>
    <property type="match status" value="1"/>
</dbReference>
<sequence>MAAVLFMEHLDGTILVTAAPRIAADLGVGSAEVGLAMTVYLVTVATFIPVGGWLAGRFGARRVFCTSIVVFTLASVLCAASGSLPALVAGRALQGLGGALMVPVGQLVVLRATDRRDLLRAIAWITWPALLAPVLAPLLGGLLTSWASWHWIFLVNVPVGAAALLAALWLVRDVETERRPLDAPGLLGATVTVFGLVAGLQLVADPRWAPAGAGLLCAAALSGAAAVRWLLRSAHPLLDLRVYRIAGYRAANSGGLVYRAVVSSVPFLLPLLFQDGFGRSPVESGLLVTAVFLGNVGVKPATTPLLRRFGFRAVLLGSVAGGAACIAAFLLLTPATPLWLVTALLLLSGALRSIGFTAYNSLQFADVEPGRLSSANTLSATGAQLATGLGIAVGALVLQLATTTAPAGPEAGDLFPYRVAFAAMAALLLVPLLSVLRLPPGTAAHVAGRLPRAAASRRAG</sequence>
<evidence type="ECO:0000259" key="8">
    <source>
        <dbReference type="PROSITE" id="PS50850"/>
    </source>
</evidence>
<evidence type="ECO:0000313" key="9">
    <source>
        <dbReference type="EMBL" id="MFC4902098.1"/>
    </source>
</evidence>
<feature type="transmembrane region" description="Helical" evidence="7">
    <location>
        <begin position="338"/>
        <end position="359"/>
    </location>
</feature>
<feature type="transmembrane region" description="Helical" evidence="7">
    <location>
        <begin position="149"/>
        <end position="171"/>
    </location>
</feature>
<keyword evidence="2" id="KW-0813">Transport</keyword>
<feature type="transmembrane region" description="Helical" evidence="7">
    <location>
        <begin position="256"/>
        <end position="273"/>
    </location>
</feature>
<accession>A0ABV9TEU7</accession>
<feature type="transmembrane region" description="Helical" evidence="7">
    <location>
        <begin position="35"/>
        <end position="56"/>
    </location>
</feature>
<dbReference type="PANTHER" id="PTHR42718">
    <property type="entry name" value="MAJOR FACILITATOR SUPERFAMILY MULTIDRUG TRANSPORTER MFSC"/>
    <property type="match status" value="1"/>
</dbReference>
<keyword evidence="10" id="KW-1185">Reference proteome</keyword>
<name>A0ABV9TEU7_9MICC</name>
<feature type="domain" description="Major facilitator superfamily (MFS) profile" evidence="8">
    <location>
        <begin position="1"/>
        <end position="443"/>
    </location>
</feature>
<dbReference type="InterPro" id="IPR036259">
    <property type="entry name" value="MFS_trans_sf"/>
</dbReference>
<dbReference type="RefSeq" id="WP_277551458.1">
    <property type="nucleotide sequence ID" value="NZ_JARAMH010000009.1"/>
</dbReference>
<feature type="transmembrane region" description="Helical" evidence="7">
    <location>
        <begin position="285"/>
        <end position="306"/>
    </location>
</feature>
<feature type="transmembrane region" description="Helical" evidence="7">
    <location>
        <begin position="63"/>
        <end position="86"/>
    </location>
</feature>
<dbReference type="Pfam" id="PF07690">
    <property type="entry name" value="MFS_1"/>
    <property type="match status" value="2"/>
</dbReference>
<evidence type="ECO:0000256" key="2">
    <source>
        <dbReference type="ARBA" id="ARBA00022448"/>
    </source>
</evidence>
<feature type="transmembrane region" description="Helical" evidence="7">
    <location>
        <begin position="92"/>
        <end position="110"/>
    </location>
</feature>
<keyword evidence="3" id="KW-1003">Cell membrane</keyword>
<feature type="transmembrane region" description="Helical" evidence="7">
    <location>
        <begin position="208"/>
        <end position="231"/>
    </location>
</feature>
<comment type="caution">
    <text evidence="9">The sequence shown here is derived from an EMBL/GenBank/DDBJ whole genome shotgun (WGS) entry which is preliminary data.</text>
</comment>
<dbReference type="Proteomes" id="UP001595797">
    <property type="component" value="Unassembled WGS sequence"/>
</dbReference>
<feature type="transmembrane region" description="Helical" evidence="7">
    <location>
        <begin position="414"/>
        <end position="436"/>
    </location>
</feature>